<proteinExistence type="predicted"/>
<name>A0A841L6D6_9FIRM</name>
<dbReference type="EMBL" id="JACHEN010000044">
    <property type="protein sequence ID" value="MBB6218652.1"/>
    <property type="molecule type" value="Genomic_DNA"/>
</dbReference>
<comment type="caution">
    <text evidence="1">The sequence shown here is derived from an EMBL/GenBank/DDBJ whole genome shotgun (WGS) entry which is preliminary data.</text>
</comment>
<organism evidence="1 2">
    <name type="scientific">Anaerosolibacter carboniphilus</name>
    <dbReference type="NCBI Taxonomy" id="1417629"/>
    <lineage>
        <taxon>Bacteria</taxon>
        <taxon>Bacillati</taxon>
        <taxon>Bacillota</taxon>
        <taxon>Clostridia</taxon>
        <taxon>Peptostreptococcales</taxon>
        <taxon>Thermotaleaceae</taxon>
        <taxon>Anaerosolibacter</taxon>
    </lineage>
</organism>
<dbReference type="InterPro" id="IPR022555">
    <property type="entry name" value="DUF2577"/>
</dbReference>
<reference evidence="1 2" key="1">
    <citation type="submission" date="2020-08" db="EMBL/GenBank/DDBJ databases">
        <title>Genomic Encyclopedia of Type Strains, Phase IV (KMG-IV): sequencing the most valuable type-strain genomes for metagenomic binning, comparative biology and taxonomic classification.</title>
        <authorList>
            <person name="Goeker M."/>
        </authorList>
    </citation>
    <scope>NUCLEOTIDE SEQUENCE [LARGE SCALE GENOMIC DNA]</scope>
    <source>
        <strain evidence="1 2">DSM 103526</strain>
    </source>
</reference>
<evidence type="ECO:0000313" key="2">
    <source>
        <dbReference type="Proteomes" id="UP000579281"/>
    </source>
</evidence>
<dbReference type="AlphaFoldDB" id="A0A841L6D6"/>
<protein>
    <recommendedName>
        <fullName evidence="3">DUF2577 domain-containing protein</fullName>
    </recommendedName>
</protein>
<dbReference type="Proteomes" id="UP000579281">
    <property type="component" value="Unassembled WGS sequence"/>
</dbReference>
<gene>
    <name evidence="1" type="ORF">HNQ80_004826</name>
</gene>
<evidence type="ECO:0008006" key="3">
    <source>
        <dbReference type="Google" id="ProtNLM"/>
    </source>
</evidence>
<sequence>MNMIEIIKQAAIDAVKQSSPVNVVFGTVKSVSPLRIVIDQKLPLGEEDLILTSNVKDRKTKISFDNPSIKNVIKPYDMQDAPGSNYKISFQELARNEITIYDGLKAGEQVILLRTQGGQKYIVLDRM</sequence>
<dbReference type="Pfam" id="PF10844">
    <property type="entry name" value="DUF2577"/>
    <property type="match status" value="1"/>
</dbReference>
<evidence type="ECO:0000313" key="1">
    <source>
        <dbReference type="EMBL" id="MBB6218652.1"/>
    </source>
</evidence>
<accession>A0A841L6D6</accession>
<keyword evidence="2" id="KW-1185">Reference proteome</keyword>